<feature type="region of interest" description="Disordered" evidence="3">
    <location>
        <begin position="1"/>
        <end position="206"/>
    </location>
</feature>
<dbReference type="Gene3D" id="3.30.70.270">
    <property type="match status" value="2"/>
</dbReference>
<proteinExistence type="inferred from homology"/>
<comment type="caution">
    <text evidence="5">The sequence shown here is derived from an EMBL/GenBank/DDBJ whole genome shotgun (WGS) entry which is preliminary data.</text>
</comment>
<sequence>MSPLDVQRLERPQTTAEEGGETDPKRLQRKEERQTPKDCRERWKRERQTQKTAEKGGETDPKRLQRKEERQTPKDCRERWRDRPQKTAEKGGDTDPKRLQRKEERQTPKDCRERWRDRPQKTAEKGGRDRPQKTAEKGGETDPKRLQRKVERQTPKDCRERWRDRPQKTAEKGGRNRPQKTAEKGGETDSKRLQRKEKGQVYNDPDRVSLAESTIRHLTQGDRPVEKYCSEFRRWATDTKWNDPALRSQFYQGLSDKIKDAFALQETATTLEAAMSLAIRVDRRLRQRLSESPLFKGNSDFDSPESESLGEPMQLGGASHSKGAAVVRRKEGKPQFFLPTEIRLGENRFNISAFLDSGAGFNLIDAGFVQAHGLKTQELSRPIPIIAIDSAPLSQGTFTQIVRGSSSQILRMYSLRRGVESYLHTVLYDCAIRLIPGAKLPKSRLYNISAPERQAMKDYITESLAKGHIRPSSSPIAAGFFFVKKDGGLRPCLDFRELNQITVRDSFSLPLIPDLFNQIVGAKWFSKLDLRVAYNLIRMKEGDEWKTAFNTPEGHYENLVMPFGLSNAPAVFQHFVNDIFSHLIGRFVVVYLDDILIYSPDLESHQDHVRQVLQVLRDNKLFVKLEKCMFVVKEIPFLGYFLSSTGFHMDPSKVRADLEWDRPEDLKALQRFLGFANFYRKFIKDFSVVAKPLTDMTKRGTDFSVWSSAASKAFETLKKCFFPLHPY</sequence>
<dbReference type="EMBL" id="CAUEEQ010052417">
    <property type="protein sequence ID" value="CAJ0961395.1"/>
    <property type="molecule type" value="Genomic_DNA"/>
</dbReference>
<dbReference type="InterPro" id="IPR005162">
    <property type="entry name" value="Retrotrans_gag_dom"/>
</dbReference>
<accession>A0ABN9M886</accession>
<organism evidence="5 6">
    <name type="scientific">Ranitomeya imitator</name>
    <name type="common">mimic poison frog</name>
    <dbReference type="NCBI Taxonomy" id="111125"/>
    <lineage>
        <taxon>Eukaryota</taxon>
        <taxon>Metazoa</taxon>
        <taxon>Chordata</taxon>
        <taxon>Craniata</taxon>
        <taxon>Vertebrata</taxon>
        <taxon>Euteleostomi</taxon>
        <taxon>Amphibia</taxon>
        <taxon>Batrachia</taxon>
        <taxon>Anura</taxon>
        <taxon>Neobatrachia</taxon>
        <taxon>Hyloidea</taxon>
        <taxon>Dendrobatidae</taxon>
        <taxon>Dendrobatinae</taxon>
        <taxon>Ranitomeya</taxon>
    </lineage>
</organism>
<dbReference type="InterPro" id="IPR000477">
    <property type="entry name" value="RT_dom"/>
</dbReference>
<dbReference type="Pfam" id="PF03732">
    <property type="entry name" value="Retrotrans_gag"/>
    <property type="match status" value="1"/>
</dbReference>
<comment type="similarity">
    <text evidence="1">Belongs to the beta type-B retroviral polymerase family. HERV class-II K(HML-2) pol subfamily.</text>
</comment>
<gene>
    <name evidence="5" type="ORF">RIMI_LOCUS17725718</name>
</gene>
<dbReference type="SUPFAM" id="SSF56672">
    <property type="entry name" value="DNA/RNA polymerases"/>
    <property type="match status" value="1"/>
</dbReference>
<feature type="compositionally biased region" description="Basic and acidic residues" evidence="3">
    <location>
        <begin position="22"/>
        <end position="206"/>
    </location>
</feature>
<dbReference type="CDD" id="cd01647">
    <property type="entry name" value="RT_LTR"/>
    <property type="match status" value="1"/>
</dbReference>
<dbReference type="EC" id="3.1.26.4" evidence="2"/>
<dbReference type="PROSITE" id="PS50878">
    <property type="entry name" value="RT_POL"/>
    <property type="match status" value="1"/>
</dbReference>
<dbReference type="InterPro" id="IPR043128">
    <property type="entry name" value="Rev_trsase/Diguanyl_cyclase"/>
</dbReference>
<dbReference type="Pfam" id="PF00078">
    <property type="entry name" value="RVT_1"/>
    <property type="match status" value="1"/>
</dbReference>
<dbReference type="InterPro" id="IPR043502">
    <property type="entry name" value="DNA/RNA_pol_sf"/>
</dbReference>
<dbReference type="PANTHER" id="PTHR24559">
    <property type="entry name" value="TRANSPOSON TY3-I GAG-POL POLYPROTEIN"/>
    <property type="match status" value="1"/>
</dbReference>
<dbReference type="PANTHER" id="PTHR24559:SF440">
    <property type="entry name" value="RIBONUCLEASE H"/>
    <property type="match status" value="1"/>
</dbReference>
<keyword evidence="6" id="KW-1185">Reference proteome</keyword>
<evidence type="ECO:0000256" key="2">
    <source>
        <dbReference type="ARBA" id="ARBA00012180"/>
    </source>
</evidence>
<protein>
    <recommendedName>
        <fullName evidence="2">ribonuclease H</fullName>
        <ecNumber evidence="2">3.1.26.4</ecNumber>
    </recommendedName>
</protein>
<evidence type="ECO:0000313" key="6">
    <source>
        <dbReference type="Proteomes" id="UP001176940"/>
    </source>
</evidence>
<evidence type="ECO:0000256" key="3">
    <source>
        <dbReference type="SAM" id="MobiDB-lite"/>
    </source>
</evidence>
<evidence type="ECO:0000256" key="1">
    <source>
        <dbReference type="ARBA" id="ARBA00010879"/>
    </source>
</evidence>
<feature type="region of interest" description="Disordered" evidence="3">
    <location>
        <begin position="294"/>
        <end position="324"/>
    </location>
</feature>
<name>A0ABN9M886_9NEOB</name>
<evidence type="ECO:0000259" key="4">
    <source>
        <dbReference type="PROSITE" id="PS50878"/>
    </source>
</evidence>
<evidence type="ECO:0000313" key="5">
    <source>
        <dbReference type="EMBL" id="CAJ0961395.1"/>
    </source>
</evidence>
<reference evidence="5" key="1">
    <citation type="submission" date="2023-07" db="EMBL/GenBank/DDBJ databases">
        <authorList>
            <person name="Stuckert A."/>
        </authorList>
    </citation>
    <scope>NUCLEOTIDE SEQUENCE</scope>
</reference>
<dbReference type="Proteomes" id="UP001176940">
    <property type="component" value="Unassembled WGS sequence"/>
</dbReference>
<dbReference type="InterPro" id="IPR053134">
    <property type="entry name" value="RNA-dir_DNA_polymerase"/>
</dbReference>
<feature type="domain" description="Reverse transcriptase" evidence="4">
    <location>
        <begin position="463"/>
        <end position="642"/>
    </location>
</feature>
<dbReference type="Gene3D" id="3.10.10.10">
    <property type="entry name" value="HIV Type 1 Reverse Transcriptase, subunit A, domain 1"/>
    <property type="match status" value="1"/>
</dbReference>